<dbReference type="EMBL" id="LAZR01065239">
    <property type="protein sequence ID" value="KKK55953.1"/>
    <property type="molecule type" value="Genomic_DNA"/>
</dbReference>
<reference evidence="1" key="1">
    <citation type="journal article" date="2015" name="Nature">
        <title>Complex archaea that bridge the gap between prokaryotes and eukaryotes.</title>
        <authorList>
            <person name="Spang A."/>
            <person name="Saw J.H."/>
            <person name="Jorgensen S.L."/>
            <person name="Zaremba-Niedzwiedzka K."/>
            <person name="Martijn J."/>
            <person name="Lind A.E."/>
            <person name="van Eijk R."/>
            <person name="Schleper C."/>
            <person name="Guy L."/>
            <person name="Ettema T.J."/>
        </authorList>
    </citation>
    <scope>NUCLEOTIDE SEQUENCE</scope>
</reference>
<gene>
    <name evidence="1" type="ORF">LCGC14_3069380</name>
</gene>
<protein>
    <submittedName>
        <fullName evidence="1">Uncharacterized protein</fullName>
    </submittedName>
</protein>
<feature type="non-terminal residue" evidence="1">
    <location>
        <position position="1"/>
    </location>
</feature>
<comment type="caution">
    <text evidence="1">The sequence shown here is derived from an EMBL/GenBank/DDBJ whole genome shotgun (WGS) entry which is preliminary data.</text>
</comment>
<organism evidence="1">
    <name type="scientific">marine sediment metagenome</name>
    <dbReference type="NCBI Taxonomy" id="412755"/>
    <lineage>
        <taxon>unclassified sequences</taxon>
        <taxon>metagenomes</taxon>
        <taxon>ecological metagenomes</taxon>
    </lineage>
</organism>
<accession>A0A0F8WH78</accession>
<proteinExistence type="predicted"/>
<dbReference type="AlphaFoldDB" id="A0A0F8WH78"/>
<evidence type="ECO:0000313" key="1">
    <source>
        <dbReference type="EMBL" id="KKK55953.1"/>
    </source>
</evidence>
<sequence>QFFWERDPITNTLIFCSTCGGTGCETCTLRTQDGCIHVRDVQRGLVVPAPATFDVTDDRWEGANWLDCREPDQVKIWYYAGELDERFLSDETCQPLSDYWAHTISWLATARTKRPFCACGGSHAKQTWLRDDFAESGPQVTFAIDADQLANPFGTARGAIMAWKRVSKLNNKQFAGVAI</sequence>
<name>A0A0F8WH78_9ZZZZ</name>